<keyword evidence="1" id="KW-0560">Oxidoreductase</keyword>
<dbReference type="Proteomes" id="UP001261666">
    <property type="component" value="Unassembled WGS sequence"/>
</dbReference>
<dbReference type="EC" id="1.1.1.65" evidence="1"/>
<sequence>MTTSPTPPGGTWALGDTAVTRFGYGAMQLAGPGVMGPPADHDGALAVLRAAIEAGITHVDTSDAYGPGVTNDLIREALHPYGPDLLVATKVGAHRDAAGGWPTARRPEDLRRQVEANLERLGVDALGLVNLRMGDAAGPRDETLAEPFEALVGLQREGLVRHLGVSNVTSAQVDEARRIAPIVCVQNLYNLAHRHDDALVDALARDGIAYVPFFPLGGFSPLQSATLTRVAARLGRTPMAVALAWLLQRSPNVLLIPGTSSVAHLQENLAGASVPLAPADLAELDGIGAAATPPAPSA</sequence>
<comment type="caution">
    <text evidence="1">The sequence shown here is derived from an EMBL/GenBank/DDBJ whole genome shotgun (WGS) entry which is preliminary data.</text>
</comment>
<organism evidence="1 2">
    <name type="scientific">Nocardioides zeae</name>
    <dbReference type="NCBI Taxonomy" id="1457234"/>
    <lineage>
        <taxon>Bacteria</taxon>
        <taxon>Bacillati</taxon>
        <taxon>Actinomycetota</taxon>
        <taxon>Actinomycetes</taxon>
        <taxon>Propionibacteriales</taxon>
        <taxon>Nocardioidaceae</taxon>
        <taxon>Nocardioides</taxon>
    </lineage>
</organism>
<gene>
    <name evidence="1" type="ORF">QE364_000204</name>
</gene>
<name>A0ACC6ICQ6_9ACTN</name>
<proteinExistence type="predicted"/>
<reference evidence="1" key="1">
    <citation type="submission" date="2023-08" db="EMBL/GenBank/DDBJ databases">
        <title>Functional and genomic diversity of the sorghum phyllosphere microbiome.</title>
        <authorList>
            <person name="Shade A."/>
        </authorList>
    </citation>
    <scope>NUCLEOTIDE SEQUENCE</scope>
    <source>
        <strain evidence="1">SORGH_AS_0885</strain>
    </source>
</reference>
<evidence type="ECO:0000313" key="1">
    <source>
        <dbReference type="EMBL" id="MDR6208516.1"/>
    </source>
</evidence>
<accession>A0ACC6ICQ6</accession>
<evidence type="ECO:0000313" key="2">
    <source>
        <dbReference type="Proteomes" id="UP001261666"/>
    </source>
</evidence>
<keyword evidence="2" id="KW-1185">Reference proteome</keyword>
<protein>
    <submittedName>
        <fullName evidence="1">Pyridoxine 4-dehydrogenase</fullName>
        <ecNumber evidence="1">1.1.1.65</ecNumber>
    </submittedName>
</protein>
<dbReference type="EMBL" id="JAVIZJ010000001">
    <property type="protein sequence ID" value="MDR6208516.1"/>
    <property type="molecule type" value="Genomic_DNA"/>
</dbReference>